<sequence length="318" mass="36785">MYKTLKNKVDKLAAAYEYAEENLRYDGNLINNFTSIVYSDIDKELDYKFIKDIRKHISSKTPWFSSFRGNSLYMLSILLSVEEDWNNVFEKVAFWEEHLRSAGFREGTYLVMSSWVLAKSIGDEEDKEDVLRRVIGFYNFIKKNYSNITSSDDYLVCVFLAIANLSPLEYKSTLDYILKNLKKGQEYTSNNRAQALANALTMDRKECESNLDRVRAIIYGCEKIGYQIPNHYMTVIGIATLFIKDTNELLSEVEVAIEYLSQFHQYNFFMDKSFKCILAIITVLNDRKINKVILNSIIAVCINDEIEGQTNSLLSSVN</sequence>
<keyword evidence="2" id="KW-1185">Reference proteome</keyword>
<gene>
    <name evidence="1" type="ORF">rsdtw13_08030</name>
</gene>
<evidence type="ECO:0000313" key="2">
    <source>
        <dbReference type="Proteomes" id="UP001058074"/>
    </source>
</evidence>
<evidence type="ECO:0000313" key="1">
    <source>
        <dbReference type="EMBL" id="GKX65545.1"/>
    </source>
</evidence>
<protein>
    <submittedName>
        <fullName evidence="1">Uncharacterized protein</fullName>
    </submittedName>
</protein>
<organism evidence="1 2">
    <name type="scientific">Inconstantimicrobium mannanitabidum</name>
    <dbReference type="NCBI Taxonomy" id="1604901"/>
    <lineage>
        <taxon>Bacteria</taxon>
        <taxon>Bacillati</taxon>
        <taxon>Bacillota</taxon>
        <taxon>Clostridia</taxon>
        <taxon>Eubacteriales</taxon>
        <taxon>Clostridiaceae</taxon>
        <taxon>Inconstantimicrobium</taxon>
    </lineage>
</organism>
<dbReference type="EMBL" id="BROD01000001">
    <property type="protein sequence ID" value="GKX65545.1"/>
    <property type="molecule type" value="Genomic_DNA"/>
</dbReference>
<proteinExistence type="predicted"/>
<name>A0ACB5R8W3_9CLOT</name>
<dbReference type="Proteomes" id="UP001058074">
    <property type="component" value="Unassembled WGS sequence"/>
</dbReference>
<reference evidence="1" key="1">
    <citation type="journal article" date="2025" name="Int. J. Syst. Evol. Microbiol.">
        <title>Inconstantimicrobium mannanitabidum sp. nov., a novel member of the family Clostridiaceae isolated from anoxic soil under the treatment of reductive soil disinfestation.</title>
        <authorList>
            <person name="Ueki A."/>
            <person name="Tonouchi A."/>
            <person name="Honma S."/>
            <person name="Kaku N."/>
            <person name="Ueki K."/>
        </authorList>
    </citation>
    <scope>NUCLEOTIDE SEQUENCE</scope>
    <source>
        <strain evidence="1">TW13</strain>
    </source>
</reference>
<accession>A0ACB5R8W3</accession>
<comment type="caution">
    <text evidence="1">The sequence shown here is derived from an EMBL/GenBank/DDBJ whole genome shotgun (WGS) entry which is preliminary data.</text>
</comment>